<organism evidence="16 17">
    <name type="scientific">Rhodotorula graminis (strain WP1)</name>
    <dbReference type="NCBI Taxonomy" id="578459"/>
    <lineage>
        <taxon>Eukaryota</taxon>
        <taxon>Fungi</taxon>
        <taxon>Dikarya</taxon>
        <taxon>Basidiomycota</taxon>
        <taxon>Pucciniomycotina</taxon>
        <taxon>Microbotryomycetes</taxon>
        <taxon>Sporidiobolales</taxon>
        <taxon>Sporidiobolaceae</taxon>
        <taxon>Rhodotorula</taxon>
    </lineage>
</organism>
<dbReference type="Gene3D" id="6.10.250.1490">
    <property type="match status" value="1"/>
</dbReference>
<feature type="domain" description="UmuC" evidence="15">
    <location>
        <begin position="315"/>
        <end position="505"/>
    </location>
</feature>
<dbReference type="GO" id="GO:0017125">
    <property type="term" value="F:deoxycytidyl transferase activity"/>
    <property type="evidence" value="ECO:0007669"/>
    <property type="project" value="TreeGrafter"/>
</dbReference>
<dbReference type="PROSITE" id="PS50172">
    <property type="entry name" value="BRCT"/>
    <property type="match status" value="1"/>
</dbReference>
<dbReference type="GO" id="GO:0005634">
    <property type="term" value="C:nucleus"/>
    <property type="evidence" value="ECO:0007669"/>
    <property type="project" value="UniProtKB-SubCell"/>
</dbReference>
<dbReference type="Pfam" id="PF11799">
    <property type="entry name" value="IMS_C"/>
    <property type="match status" value="1"/>
</dbReference>
<keyword evidence="8" id="KW-0227">DNA damage</keyword>
<gene>
    <name evidence="16" type="ORF">RHOBADRAFT_26520</name>
</gene>
<dbReference type="OMA" id="GGEFHIY"/>
<dbReference type="FunFam" id="3.30.1490.100:FF:000001">
    <property type="entry name" value="DNA repair protein REV1"/>
    <property type="match status" value="1"/>
</dbReference>
<dbReference type="SUPFAM" id="SSF100879">
    <property type="entry name" value="Lesion bypass DNA polymerase (Y-family), little finger domain"/>
    <property type="match status" value="1"/>
</dbReference>
<dbReference type="CDD" id="cd17719">
    <property type="entry name" value="BRCT_Rev1"/>
    <property type="match status" value="1"/>
</dbReference>
<dbReference type="Pfam" id="PF00817">
    <property type="entry name" value="IMS"/>
    <property type="match status" value="1"/>
</dbReference>
<dbReference type="InterPro" id="IPR043128">
    <property type="entry name" value="Rev_trsase/Diguanyl_cyclase"/>
</dbReference>
<keyword evidence="12" id="KW-0539">Nucleus</keyword>
<dbReference type="Gene3D" id="3.30.70.270">
    <property type="match status" value="1"/>
</dbReference>
<evidence type="ECO:0000313" key="16">
    <source>
        <dbReference type="EMBL" id="KPV75211.1"/>
    </source>
</evidence>
<dbReference type="GO" id="GO:0003684">
    <property type="term" value="F:damaged DNA binding"/>
    <property type="evidence" value="ECO:0007669"/>
    <property type="project" value="InterPro"/>
</dbReference>
<dbReference type="InterPro" id="IPR036775">
    <property type="entry name" value="DNA_pol_Y-fam_lit_finger_sf"/>
</dbReference>
<dbReference type="Gene3D" id="3.30.1490.100">
    <property type="entry name" value="DNA polymerase, Y-family, little finger domain"/>
    <property type="match status" value="1"/>
</dbReference>
<proteinExistence type="inferred from homology"/>
<dbReference type="GO" id="GO:0042276">
    <property type="term" value="P:error-prone translesion synthesis"/>
    <property type="evidence" value="ECO:0007669"/>
    <property type="project" value="TreeGrafter"/>
</dbReference>
<evidence type="ECO:0000259" key="14">
    <source>
        <dbReference type="PROSITE" id="PS50172"/>
    </source>
</evidence>
<keyword evidence="11" id="KW-0234">DNA repair</keyword>
<dbReference type="InterPro" id="IPR053848">
    <property type="entry name" value="IMS_HHH_1"/>
</dbReference>
<dbReference type="AlphaFoldDB" id="A0A194S716"/>
<reference evidence="16 17" key="1">
    <citation type="journal article" date="2015" name="Front. Microbiol.">
        <title>Genome sequence of the plant growth promoting endophytic yeast Rhodotorula graminis WP1.</title>
        <authorList>
            <person name="Firrincieli A."/>
            <person name="Otillar R."/>
            <person name="Salamov A."/>
            <person name="Schmutz J."/>
            <person name="Khan Z."/>
            <person name="Redman R.S."/>
            <person name="Fleck N.D."/>
            <person name="Lindquist E."/>
            <person name="Grigoriev I.V."/>
            <person name="Doty S.L."/>
        </authorList>
    </citation>
    <scope>NUCLEOTIDE SEQUENCE [LARGE SCALE GENOMIC DNA]</scope>
    <source>
        <strain evidence="16 17">WP1</strain>
    </source>
</reference>
<dbReference type="InterPro" id="IPR001126">
    <property type="entry name" value="UmuC"/>
</dbReference>
<evidence type="ECO:0000256" key="4">
    <source>
        <dbReference type="ARBA" id="ARBA00022634"/>
    </source>
</evidence>
<evidence type="ECO:0000256" key="10">
    <source>
        <dbReference type="ARBA" id="ARBA00023125"/>
    </source>
</evidence>
<dbReference type="EMBL" id="KQ474078">
    <property type="protein sequence ID" value="KPV75211.1"/>
    <property type="molecule type" value="Genomic_DNA"/>
</dbReference>
<feature type="compositionally biased region" description="Polar residues" evidence="13">
    <location>
        <begin position="35"/>
        <end position="44"/>
    </location>
</feature>
<dbReference type="Gene3D" id="1.10.150.20">
    <property type="entry name" value="5' to 3' exonuclease, C-terminal subdomain"/>
    <property type="match status" value="1"/>
</dbReference>
<dbReference type="STRING" id="578459.A0A194S716"/>
<evidence type="ECO:0000256" key="5">
    <source>
        <dbReference type="ARBA" id="ARBA00022679"/>
    </source>
</evidence>
<feature type="domain" description="BRCT" evidence="14">
    <location>
        <begin position="88"/>
        <end position="177"/>
    </location>
</feature>
<dbReference type="InterPro" id="IPR017961">
    <property type="entry name" value="DNA_pol_Y-fam_little_finger"/>
</dbReference>
<keyword evidence="5" id="KW-0808">Transferase</keyword>
<dbReference type="Pfam" id="PF16589">
    <property type="entry name" value="BRCT_2"/>
    <property type="match status" value="1"/>
</dbReference>
<comment type="similarity">
    <text evidence="2">Belongs to the DNA polymerase type-Y family.</text>
</comment>
<evidence type="ECO:0000256" key="1">
    <source>
        <dbReference type="ARBA" id="ARBA00004123"/>
    </source>
</evidence>
<protein>
    <recommendedName>
        <fullName evidence="3">DNA repair protein REV1</fullName>
    </recommendedName>
</protein>
<evidence type="ECO:0000256" key="8">
    <source>
        <dbReference type="ARBA" id="ARBA00022763"/>
    </source>
</evidence>
<evidence type="ECO:0000256" key="7">
    <source>
        <dbReference type="ARBA" id="ARBA00022723"/>
    </source>
</evidence>
<dbReference type="Gene3D" id="3.40.50.10190">
    <property type="entry name" value="BRCT domain"/>
    <property type="match status" value="1"/>
</dbReference>
<evidence type="ECO:0000256" key="3">
    <source>
        <dbReference type="ARBA" id="ARBA00020399"/>
    </source>
</evidence>
<dbReference type="RefSeq" id="XP_018271260.1">
    <property type="nucleotide sequence ID" value="XM_018412748.1"/>
</dbReference>
<dbReference type="GO" id="GO:0003887">
    <property type="term" value="F:DNA-directed DNA polymerase activity"/>
    <property type="evidence" value="ECO:0007669"/>
    <property type="project" value="InterPro"/>
</dbReference>
<dbReference type="InterPro" id="IPR043502">
    <property type="entry name" value="DNA/RNA_pol_sf"/>
</dbReference>
<dbReference type="PANTHER" id="PTHR45990:SF1">
    <property type="entry name" value="DNA REPAIR PROTEIN REV1"/>
    <property type="match status" value="1"/>
</dbReference>
<dbReference type="InterPro" id="IPR001357">
    <property type="entry name" value="BRCT_dom"/>
</dbReference>
<dbReference type="GO" id="GO:0006281">
    <property type="term" value="P:DNA repair"/>
    <property type="evidence" value="ECO:0007669"/>
    <property type="project" value="UniProtKB-KW"/>
</dbReference>
<evidence type="ECO:0000256" key="12">
    <source>
        <dbReference type="ARBA" id="ARBA00023242"/>
    </source>
</evidence>
<evidence type="ECO:0000256" key="9">
    <source>
        <dbReference type="ARBA" id="ARBA00022842"/>
    </source>
</evidence>
<keyword evidence="10" id="KW-0238">DNA-binding</keyword>
<dbReference type="GO" id="GO:0070987">
    <property type="term" value="P:error-free translesion synthesis"/>
    <property type="evidence" value="ECO:0007669"/>
    <property type="project" value="TreeGrafter"/>
</dbReference>
<dbReference type="Proteomes" id="UP000053890">
    <property type="component" value="Unassembled WGS sequence"/>
</dbReference>
<keyword evidence="4" id="KW-0237">DNA synthesis</keyword>
<keyword evidence="17" id="KW-1185">Reference proteome</keyword>
<feature type="compositionally biased region" description="Low complexity" evidence="13">
    <location>
        <begin position="233"/>
        <end position="242"/>
    </location>
</feature>
<dbReference type="SUPFAM" id="SSF52113">
    <property type="entry name" value="BRCT domain"/>
    <property type="match status" value="1"/>
</dbReference>
<feature type="compositionally biased region" description="Basic residues" evidence="13">
    <location>
        <begin position="213"/>
        <end position="232"/>
    </location>
</feature>
<evidence type="ECO:0000256" key="13">
    <source>
        <dbReference type="SAM" id="MobiDB-lite"/>
    </source>
</evidence>
<dbReference type="PANTHER" id="PTHR45990">
    <property type="entry name" value="DNA REPAIR PROTEIN REV1"/>
    <property type="match status" value="1"/>
</dbReference>
<dbReference type="GeneID" id="28973197"/>
<dbReference type="GO" id="GO:0046872">
    <property type="term" value="F:metal ion binding"/>
    <property type="evidence" value="ECO:0007669"/>
    <property type="project" value="UniProtKB-KW"/>
</dbReference>
<dbReference type="SUPFAM" id="SSF56672">
    <property type="entry name" value="DNA/RNA polymerases"/>
    <property type="match status" value="1"/>
</dbReference>
<dbReference type="CDD" id="cd01701">
    <property type="entry name" value="PolY_Rev1"/>
    <property type="match status" value="1"/>
</dbReference>
<dbReference type="SMART" id="SM00292">
    <property type="entry name" value="BRCT"/>
    <property type="match status" value="1"/>
</dbReference>
<evidence type="ECO:0000256" key="6">
    <source>
        <dbReference type="ARBA" id="ARBA00022695"/>
    </source>
</evidence>
<evidence type="ECO:0000256" key="2">
    <source>
        <dbReference type="ARBA" id="ARBA00010945"/>
    </source>
</evidence>
<dbReference type="Pfam" id="PF21999">
    <property type="entry name" value="IMS_HHH_1"/>
    <property type="match status" value="1"/>
</dbReference>
<dbReference type="Gene3D" id="3.40.1170.60">
    <property type="match status" value="1"/>
</dbReference>
<keyword evidence="9" id="KW-0460">Magnesium</keyword>
<evidence type="ECO:0000259" key="15">
    <source>
        <dbReference type="PROSITE" id="PS50173"/>
    </source>
</evidence>
<dbReference type="PROSITE" id="PS50173">
    <property type="entry name" value="UMUC"/>
    <property type="match status" value="1"/>
</dbReference>
<dbReference type="OrthoDB" id="427711at2759"/>
<feature type="region of interest" description="Disordered" evidence="13">
    <location>
        <begin position="29"/>
        <end position="49"/>
    </location>
</feature>
<feature type="non-terminal residue" evidence="16">
    <location>
        <position position="684"/>
    </location>
</feature>
<comment type="subcellular location">
    <subcellularLocation>
        <location evidence="1">Nucleus</location>
    </subcellularLocation>
</comment>
<name>A0A194S716_RHOGW</name>
<evidence type="ECO:0000256" key="11">
    <source>
        <dbReference type="ARBA" id="ARBA00023204"/>
    </source>
</evidence>
<sequence length="684" mass="75063">MAQPPPASAGDPLDDADLEFEAALASHDLASAASPNSRTSTKASAPSGDYRDGAMYEPVGFGEFGAYMRNKRAKLQVQNKDLVEQAKGLPQIFRGLHIYINGYTDGITLPELQNLLIVHGGVYVPYLDQKSLVTHILAANLTPSKRHEFRDYKVTTPNWLTDSAKAGRLLDWRDYSLLAPVDTPPLPKGLEATAGARAAEDAARLGTQTGQRSLHRRKPTPPSPPRRRRRRAALAPTSPPAARSERQNALLGDQDWLMRHTSSSVDFLAGYFAQSRLHLISNFKEDLKMLVAATQQSLPSRKKKLTGRASDGRTVFHVDFDCFFVSAGLTSRPELRGKPICVCHSRGNADAASSTSEIASCSYEARACGVRNGMSLGRARELCPEIQTMPFEFELYKSISMTLYSILLKHASFLQAVSIDEVLMEIKVEPTILREHDPALERAQQIRAEIFDATGCPASIGISHNILLAKLATRKAKPANAYHLLAEEVDEFIATLGVDELPGIGWSMRDKLKAQLGVETVGDLRKVPPHKLAKAIGPDNGRKFAAFAQGVDDRELELGKARQSVSTEVNYGIRFPVDRHDLVERFVRQVGVETARRLREQGLQSRQLTLKVMQRHPEAPVEAPKMLGHGWCTTENKVSTLAGRSGGATDDGDIVGETACKLMRSLQAPPHELRGIAVQLSKLE</sequence>
<keyword evidence="7" id="KW-0479">Metal-binding</keyword>
<evidence type="ECO:0000313" key="17">
    <source>
        <dbReference type="Proteomes" id="UP000053890"/>
    </source>
</evidence>
<keyword evidence="6" id="KW-0548">Nucleotidyltransferase</keyword>
<dbReference type="InterPro" id="IPR036420">
    <property type="entry name" value="BRCT_dom_sf"/>
</dbReference>
<accession>A0A194S716</accession>
<feature type="region of interest" description="Disordered" evidence="13">
    <location>
        <begin position="186"/>
        <end position="248"/>
    </location>
</feature>